<organism evidence="9 10">
    <name type="scientific">Ramalina farinacea</name>
    <dbReference type="NCBI Taxonomy" id="258253"/>
    <lineage>
        <taxon>Eukaryota</taxon>
        <taxon>Fungi</taxon>
        <taxon>Dikarya</taxon>
        <taxon>Ascomycota</taxon>
        <taxon>Pezizomycotina</taxon>
        <taxon>Lecanoromycetes</taxon>
        <taxon>OSLEUM clade</taxon>
        <taxon>Lecanoromycetidae</taxon>
        <taxon>Lecanorales</taxon>
        <taxon>Lecanorineae</taxon>
        <taxon>Ramalinaceae</taxon>
        <taxon>Ramalina</taxon>
    </lineage>
</organism>
<evidence type="ECO:0000256" key="7">
    <source>
        <dbReference type="SAM" id="MobiDB-lite"/>
    </source>
</evidence>
<dbReference type="PANTHER" id="PTHR23063">
    <property type="entry name" value="PHOSPHOLIPID ACYLTRANSFERASE"/>
    <property type="match status" value="1"/>
</dbReference>
<evidence type="ECO:0000256" key="2">
    <source>
        <dbReference type="ARBA" id="ARBA00022692"/>
    </source>
</evidence>
<accession>A0AA43TWF4</accession>
<dbReference type="EMBL" id="JAPUFD010000008">
    <property type="protein sequence ID" value="MDI1489060.1"/>
    <property type="molecule type" value="Genomic_DNA"/>
</dbReference>
<evidence type="ECO:0000313" key="9">
    <source>
        <dbReference type="EMBL" id="MDI1489060.1"/>
    </source>
</evidence>
<evidence type="ECO:0000256" key="1">
    <source>
        <dbReference type="ARBA" id="ARBA00022679"/>
    </source>
</evidence>
<feature type="compositionally biased region" description="Basic and acidic residues" evidence="7">
    <location>
        <begin position="263"/>
        <end position="273"/>
    </location>
</feature>
<name>A0AA43TWF4_9LECA</name>
<keyword evidence="5 8" id="KW-0472">Membrane</keyword>
<keyword evidence="4" id="KW-0443">Lipid metabolism</keyword>
<feature type="transmembrane region" description="Helical" evidence="8">
    <location>
        <begin position="34"/>
        <end position="54"/>
    </location>
</feature>
<keyword evidence="6 9" id="KW-0012">Acyltransferase</keyword>
<evidence type="ECO:0000256" key="4">
    <source>
        <dbReference type="ARBA" id="ARBA00023098"/>
    </source>
</evidence>
<comment type="caution">
    <text evidence="9">The sequence shown here is derived from an EMBL/GenBank/DDBJ whole genome shotgun (WGS) entry which is preliminary data.</text>
</comment>
<reference evidence="9" key="1">
    <citation type="journal article" date="2023" name="Genome Biol. Evol.">
        <title>First Whole Genome Sequence and Flow Cytometry Genome Size Data for the Lichen-Forming Fungus Ramalina farinacea (Ascomycota).</title>
        <authorList>
            <person name="Llewellyn T."/>
            <person name="Mian S."/>
            <person name="Hill R."/>
            <person name="Leitch I.J."/>
            <person name="Gaya E."/>
        </authorList>
    </citation>
    <scope>NUCLEOTIDE SEQUENCE</scope>
    <source>
        <strain evidence="9">LIQ254RAFAR</strain>
    </source>
</reference>
<dbReference type="PANTHER" id="PTHR23063:SF60">
    <property type="entry name" value="LYSOPHOSPHATIDIC ACID:OLEOYL-COA ACYLTRANSFERASE 1"/>
    <property type="match status" value="1"/>
</dbReference>
<keyword evidence="1" id="KW-0808">Transferase</keyword>
<sequence length="335" mass="37316">MEKYSQYRDRGSGIAPFFPISTPSSYLSLPFHTFLFLIRLPILISFSLSYFLFLQWLPIGPLGRKASLWLILGTPGVWWIDLQIDGVKKGSLAKHHLPRLPHPSSIIACSFTSPLDALYLAAIFDPIFTASYPSTRLVQRISLLHAILRAFSSPQPHPPRNASLVPLTSLLKQYANQPIVVFPECTTTNGRGILPFAPSLLTVGANTKIFPISLRYTAPDITTPIPHTYLSLLWNLLSKPTHCIRVRIAESVVQNPRASAAGLHDESREERASSSDTLLGSEEGGESMTAGERRVLDRVAEALARLGRVKRVGLGVRDKEGFVRAWRKEKGWWWG</sequence>
<dbReference type="AlphaFoldDB" id="A0AA43TWF4"/>
<feature type="region of interest" description="Disordered" evidence="7">
    <location>
        <begin position="259"/>
        <end position="291"/>
    </location>
</feature>
<evidence type="ECO:0000313" key="10">
    <source>
        <dbReference type="Proteomes" id="UP001161017"/>
    </source>
</evidence>
<gene>
    <name evidence="9" type="primary">vps66</name>
    <name evidence="9" type="ORF">OHK93_008338</name>
</gene>
<dbReference type="GO" id="GO:0016746">
    <property type="term" value="F:acyltransferase activity"/>
    <property type="evidence" value="ECO:0007669"/>
    <property type="project" value="UniProtKB-KW"/>
</dbReference>
<protein>
    <submittedName>
        <fullName evidence="9">Lysophosphatidic acid:oleoyl-CoA acyltransferase 1</fullName>
    </submittedName>
</protein>
<dbReference type="Proteomes" id="UP001161017">
    <property type="component" value="Unassembled WGS sequence"/>
</dbReference>
<proteinExistence type="predicted"/>
<dbReference type="GO" id="GO:0006629">
    <property type="term" value="P:lipid metabolic process"/>
    <property type="evidence" value="ECO:0007669"/>
    <property type="project" value="UniProtKB-KW"/>
</dbReference>
<keyword evidence="10" id="KW-1185">Reference proteome</keyword>
<keyword evidence="3 8" id="KW-1133">Transmembrane helix</keyword>
<keyword evidence="2 8" id="KW-0812">Transmembrane</keyword>
<evidence type="ECO:0000256" key="6">
    <source>
        <dbReference type="ARBA" id="ARBA00023315"/>
    </source>
</evidence>
<evidence type="ECO:0000256" key="3">
    <source>
        <dbReference type="ARBA" id="ARBA00022989"/>
    </source>
</evidence>
<evidence type="ECO:0000256" key="5">
    <source>
        <dbReference type="ARBA" id="ARBA00023136"/>
    </source>
</evidence>
<evidence type="ECO:0000256" key="8">
    <source>
        <dbReference type="SAM" id="Phobius"/>
    </source>
</evidence>